<keyword evidence="3" id="KW-0548">Nucleotidyltransferase</keyword>
<evidence type="ECO:0000256" key="1">
    <source>
        <dbReference type="SAM" id="MobiDB-lite"/>
    </source>
</evidence>
<keyword evidence="3" id="KW-0808">Transferase</keyword>
<dbReference type="Pfam" id="PF00078">
    <property type="entry name" value="RVT_1"/>
    <property type="match status" value="1"/>
</dbReference>
<evidence type="ECO:0000259" key="2">
    <source>
        <dbReference type="PROSITE" id="PS50878"/>
    </source>
</evidence>
<dbReference type="CDD" id="cd00303">
    <property type="entry name" value="retropepsin_like"/>
    <property type="match status" value="1"/>
</dbReference>
<dbReference type="InterPro" id="IPR043128">
    <property type="entry name" value="Rev_trsase/Diguanyl_cyclase"/>
</dbReference>
<reference evidence="3" key="2">
    <citation type="submission" date="2022-01" db="EMBL/GenBank/DDBJ databases">
        <authorList>
            <person name="Yamashiro T."/>
            <person name="Shiraishi A."/>
            <person name="Satake H."/>
            <person name="Nakayama K."/>
        </authorList>
    </citation>
    <scope>NUCLEOTIDE SEQUENCE</scope>
</reference>
<dbReference type="PANTHER" id="PTHR24559">
    <property type="entry name" value="TRANSPOSON TY3-I GAG-POL POLYPROTEIN"/>
    <property type="match status" value="1"/>
</dbReference>
<sequence length="803" mass="90272">MRPSHHLYSLVPSIPRLYAAITDKPSYNSSSVSPSCKRSRSLAEFVLLSSSIPGALSSASVDLLPSPKRIRSSEFATDLEVSSAKSFEPSRSKGTDLEMDVDVERSDGFDIHPKIQAEIDECVAYADALRAGGIDDMVVVEADDRGEIETGRPEVTYKTLRDLVQRFHDYTSADMLERIRELERDNIRIRDIMDVASQRVTRTMPYTRSGASRIREGVNEQIDRRVVETLGAHDAARNLEPLVGDEGEQEEVIGNGGNGNGGNGNGGSNGNGNGNGGGNGYNPRGFVHVARECTYQDFLKCQPLSFNGMEGVVGLTRWFEKIEMVFHISNCPDKTYEVNDRGVLSKKRDSEDGNRGNVIAAEPTKLQDAIHIANNLMDQKMKGYARCADNKRRLENNPRNNHEQQPAFKQQNVRAQSIARAYTAGNNEKKGYVGSLPYCNKCKLHHAGPYTVRYGNCNEATARAYAIRGGGANPDTNDVTGMFLLNKCYASMLFDSGADRSFVSSTFSAFLDVAPSTLDTSYAIELVDGRILETNVVLRGCTLGLLGHLFDINLMPIELGSFNIIIGMDWLEKYHALIVCEEKVARIPYGYEVLIIRGDDYDGRIQVTSKNIKDKSEEKRLEDVLTVQEFPEVFLEDLPGLPPTRQGAPLLFVKKKDGSFRICIDYHELNKLTMKNHYPLPRIDDLFDQLQGSRVYFKINLRSGYHQLIVREEDIPKTAFRTHYGHYEFQVMPFGLTNAPAVFMDLMNRVCKPYLDRFVIVFIDDILIYFKSIKDHEGNLKLILRLLKKEELYAKFSKCEFWL</sequence>
<proteinExistence type="predicted"/>
<protein>
    <submittedName>
        <fullName evidence="3">Reverse transcriptase domain-containing protein</fullName>
    </submittedName>
</protein>
<feature type="compositionally biased region" description="Gly residues" evidence="1">
    <location>
        <begin position="254"/>
        <end position="277"/>
    </location>
</feature>
<dbReference type="SUPFAM" id="SSF56672">
    <property type="entry name" value="DNA/RNA polymerases"/>
    <property type="match status" value="1"/>
</dbReference>
<keyword evidence="3" id="KW-0695">RNA-directed DNA polymerase</keyword>
<dbReference type="PROSITE" id="PS50878">
    <property type="entry name" value="RT_POL"/>
    <property type="match status" value="1"/>
</dbReference>
<dbReference type="Gene3D" id="3.30.70.270">
    <property type="match status" value="1"/>
</dbReference>
<dbReference type="InterPro" id="IPR000477">
    <property type="entry name" value="RT_dom"/>
</dbReference>
<dbReference type="InterPro" id="IPR021109">
    <property type="entry name" value="Peptidase_aspartic_dom_sf"/>
</dbReference>
<keyword evidence="4" id="KW-1185">Reference proteome</keyword>
<dbReference type="Gene3D" id="3.10.10.10">
    <property type="entry name" value="HIV Type 1 Reverse Transcriptase, subunit A, domain 1"/>
    <property type="match status" value="1"/>
</dbReference>
<dbReference type="EMBL" id="BQNB010015415">
    <property type="protein sequence ID" value="GJT39786.1"/>
    <property type="molecule type" value="Genomic_DNA"/>
</dbReference>
<accession>A0ABQ5DKN3</accession>
<organism evidence="3 4">
    <name type="scientific">Tanacetum coccineum</name>
    <dbReference type="NCBI Taxonomy" id="301880"/>
    <lineage>
        <taxon>Eukaryota</taxon>
        <taxon>Viridiplantae</taxon>
        <taxon>Streptophyta</taxon>
        <taxon>Embryophyta</taxon>
        <taxon>Tracheophyta</taxon>
        <taxon>Spermatophyta</taxon>
        <taxon>Magnoliopsida</taxon>
        <taxon>eudicotyledons</taxon>
        <taxon>Gunneridae</taxon>
        <taxon>Pentapetalae</taxon>
        <taxon>asterids</taxon>
        <taxon>campanulids</taxon>
        <taxon>Asterales</taxon>
        <taxon>Asteraceae</taxon>
        <taxon>Asteroideae</taxon>
        <taxon>Anthemideae</taxon>
        <taxon>Anthemidinae</taxon>
        <taxon>Tanacetum</taxon>
    </lineage>
</organism>
<feature type="domain" description="Reverse transcriptase" evidence="2">
    <location>
        <begin position="634"/>
        <end position="803"/>
    </location>
</feature>
<dbReference type="InterPro" id="IPR053134">
    <property type="entry name" value="RNA-dir_DNA_polymerase"/>
</dbReference>
<dbReference type="InterPro" id="IPR043502">
    <property type="entry name" value="DNA/RNA_pol_sf"/>
</dbReference>
<comment type="caution">
    <text evidence="3">The sequence shown here is derived from an EMBL/GenBank/DDBJ whole genome shotgun (WGS) entry which is preliminary data.</text>
</comment>
<dbReference type="CDD" id="cd01647">
    <property type="entry name" value="RT_LTR"/>
    <property type="match status" value="1"/>
</dbReference>
<dbReference type="GO" id="GO:0003964">
    <property type="term" value="F:RNA-directed DNA polymerase activity"/>
    <property type="evidence" value="ECO:0007669"/>
    <property type="project" value="UniProtKB-KW"/>
</dbReference>
<evidence type="ECO:0000313" key="3">
    <source>
        <dbReference type="EMBL" id="GJT39786.1"/>
    </source>
</evidence>
<dbReference type="Gene3D" id="2.40.70.10">
    <property type="entry name" value="Acid Proteases"/>
    <property type="match status" value="1"/>
</dbReference>
<dbReference type="Pfam" id="PF08284">
    <property type="entry name" value="RVP_2"/>
    <property type="match status" value="1"/>
</dbReference>
<reference evidence="3" key="1">
    <citation type="journal article" date="2022" name="Int. J. Mol. Sci.">
        <title>Draft Genome of Tanacetum Coccineum: Genomic Comparison of Closely Related Tanacetum-Family Plants.</title>
        <authorList>
            <person name="Yamashiro T."/>
            <person name="Shiraishi A."/>
            <person name="Nakayama K."/>
            <person name="Satake H."/>
        </authorList>
    </citation>
    <scope>NUCLEOTIDE SEQUENCE</scope>
</reference>
<dbReference type="PANTHER" id="PTHR24559:SF427">
    <property type="entry name" value="RNA-DIRECTED DNA POLYMERASE"/>
    <property type="match status" value="1"/>
</dbReference>
<dbReference type="SUPFAM" id="SSF50630">
    <property type="entry name" value="Acid proteases"/>
    <property type="match status" value="1"/>
</dbReference>
<gene>
    <name evidence="3" type="ORF">Tco_0939651</name>
</gene>
<dbReference type="Proteomes" id="UP001151760">
    <property type="component" value="Unassembled WGS sequence"/>
</dbReference>
<evidence type="ECO:0000313" key="4">
    <source>
        <dbReference type="Proteomes" id="UP001151760"/>
    </source>
</evidence>
<name>A0ABQ5DKN3_9ASTR</name>
<feature type="region of interest" description="Disordered" evidence="1">
    <location>
        <begin position="237"/>
        <end position="277"/>
    </location>
</feature>